<dbReference type="GO" id="GO:0016740">
    <property type="term" value="F:transferase activity"/>
    <property type="evidence" value="ECO:0007669"/>
    <property type="project" value="UniProtKB-KW"/>
</dbReference>
<feature type="transmembrane region" description="Helical" evidence="8">
    <location>
        <begin position="20"/>
        <end position="39"/>
    </location>
</feature>
<sequence length="256" mass="28962">MTAIHRKYDPGDRRKSRMRYFRFFCYALFFLIMAIVLFGPKSCRRRIWNFSIGRLFQFSVADRIGEFGPAALERLQLPGNRTPDALRLIALKEERLLELQGKFLPDRSWRLIKVYPIRAASGVAGPKLKEGDGQVPEGIYEIESLHPNSRFHAALKIAYPSREDIEAAGRDGRASGCLGSAIMLHGFGGSIGCIAVADPDIEEIFTLAASCGTGRVRILIAPFDFRLRPLPVPVPGEPVWLPERYRRLKQEMMKQE</sequence>
<feature type="active site" description="Proton donor/acceptor" evidence="7">
    <location>
        <position position="185"/>
    </location>
</feature>
<evidence type="ECO:0000256" key="7">
    <source>
        <dbReference type="PROSITE-ProRule" id="PRU01373"/>
    </source>
</evidence>
<feature type="domain" description="L,D-TPase catalytic" evidence="9">
    <location>
        <begin position="86"/>
        <end position="221"/>
    </location>
</feature>
<comment type="similarity">
    <text evidence="2">Belongs to the YkuD family.</text>
</comment>
<evidence type="ECO:0000256" key="8">
    <source>
        <dbReference type="SAM" id="Phobius"/>
    </source>
</evidence>
<keyword evidence="8" id="KW-1133">Transmembrane helix</keyword>
<dbReference type="GO" id="GO:0004180">
    <property type="term" value="F:carboxypeptidase activity"/>
    <property type="evidence" value="ECO:0007669"/>
    <property type="project" value="UniProtKB-ARBA"/>
</dbReference>
<dbReference type="Pfam" id="PF03734">
    <property type="entry name" value="YkuD"/>
    <property type="match status" value="1"/>
</dbReference>
<evidence type="ECO:0000256" key="6">
    <source>
        <dbReference type="ARBA" id="ARBA00023316"/>
    </source>
</evidence>
<dbReference type="CDD" id="cd16913">
    <property type="entry name" value="YkuD_like"/>
    <property type="match status" value="1"/>
</dbReference>
<evidence type="ECO:0000256" key="3">
    <source>
        <dbReference type="ARBA" id="ARBA00022679"/>
    </source>
</evidence>
<dbReference type="InterPro" id="IPR038063">
    <property type="entry name" value="Transpep_catalytic_dom"/>
</dbReference>
<keyword evidence="5 7" id="KW-0573">Peptidoglycan synthesis</keyword>
<name>A0A844FZK7_9BACT</name>
<dbReference type="GO" id="GO:0008360">
    <property type="term" value="P:regulation of cell shape"/>
    <property type="evidence" value="ECO:0007669"/>
    <property type="project" value="UniProtKB-UniRule"/>
</dbReference>
<evidence type="ECO:0000256" key="2">
    <source>
        <dbReference type="ARBA" id="ARBA00005992"/>
    </source>
</evidence>
<dbReference type="PROSITE" id="PS52029">
    <property type="entry name" value="LD_TPASE"/>
    <property type="match status" value="1"/>
</dbReference>
<dbReference type="GO" id="GO:0009252">
    <property type="term" value="P:peptidoglycan biosynthetic process"/>
    <property type="evidence" value="ECO:0007669"/>
    <property type="project" value="UniProtKB-UniPathway"/>
</dbReference>
<evidence type="ECO:0000256" key="4">
    <source>
        <dbReference type="ARBA" id="ARBA00022960"/>
    </source>
</evidence>
<gene>
    <name evidence="10" type="ORF">FYJ85_03715</name>
</gene>
<proteinExistence type="inferred from homology"/>
<dbReference type="AlphaFoldDB" id="A0A844FZK7"/>
<comment type="pathway">
    <text evidence="1 7">Cell wall biogenesis; peptidoglycan biosynthesis.</text>
</comment>
<dbReference type="EMBL" id="VUNS01000002">
    <property type="protein sequence ID" value="MST96152.1"/>
    <property type="molecule type" value="Genomic_DNA"/>
</dbReference>
<keyword evidence="8" id="KW-0472">Membrane</keyword>
<accession>A0A844FZK7</accession>
<dbReference type="GO" id="GO:0071555">
    <property type="term" value="P:cell wall organization"/>
    <property type="evidence" value="ECO:0007669"/>
    <property type="project" value="UniProtKB-UniRule"/>
</dbReference>
<dbReference type="SUPFAM" id="SSF141523">
    <property type="entry name" value="L,D-transpeptidase catalytic domain-like"/>
    <property type="match status" value="1"/>
</dbReference>
<comment type="caution">
    <text evidence="10">The sequence shown here is derived from an EMBL/GenBank/DDBJ whole genome shotgun (WGS) entry which is preliminary data.</text>
</comment>
<organism evidence="10 11">
    <name type="scientific">Victivallis lenta</name>
    <dbReference type="NCBI Taxonomy" id="2606640"/>
    <lineage>
        <taxon>Bacteria</taxon>
        <taxon>Pseudomonadati</taxon>
        <taxon>Lentisphaerota</taxon>
        <taxon>Lentisphaeria</taxon>
        <taxon>Victivallales</taxon>
        <taxon>Victivallaceae</taxon>
        <taxon>Victivallis</taxon>
    </lineage>
</organism>
<evidence type="ECO:0000256" key="5">
    <source>
        <dbReference type="ARBA" id="ARBA00022984"/>
    </source>
</evidence>
<keyword evidence="6 7" id="KW-0961">Cell wall biogenesis/degradation</keyword>
<evidence type="ECO:0000313" key="10">
    <source>
        <dbReference type="EMBL" id="MST96152.1"/>
    </source>
</evidence>
<keyword evidence="3" id="KW-0808">Transferase</keyword>
<dbReference type="UniPathway" id="UPA00219"/>
<evidence type="ECO:0000259" key="9">
    <source>
        <dbReference type="PROSITE" id="PS52029"/>
    </source>
</evidence>
<keyword evidence="8" id="KW-0812">Transmembrane</keyword>
<dbReference type="InterPro" id="IPR005490">
    <property type="entry name" value="LD_TPept_cat_dom"/>
</dbReference>
<feature type="active site" description="Nucleophile" evidence="7">
    <location>
        <position position="193"/>
    </location>
</feature>
<evidence type="ECO:0000313" key="11">
    <source>
        <dbReference type="Proteomes" id="UP000435649"/>
    </source>
</evidence>
<evidence type="ECO:0000256" key="1">
    <source>
        <dbReference type="ARBA" id="ARBA00004752"/>
    </source>
</evidence>
<reference evidence="10 11" key="1">
    <citation type="submission" date="2019-08" db="EMBL/GenBank/DDBJ databases">
        <title>In-depth cultivation of the pig gut microbiome towards novel bacterial diversity and tailored functional studies.</title>
        <authorList>
            <person name="Wylensek D."/>
            <person name="Hitch T.C.A."/>
            <person name="Clavel T."/>
        </authorList>
    </citation>
    <scope>NUCLEOTIDE SEQUENCE [LARGE SCALE GENOMIC DNA]</scope>
    <source>
        <strain evidence="10 11">BBE-744-WT-12</strain>
    </source>
</reference>
<keyword evidence="4 7" id="KW-0133">Cell shape</keyword>
<protein>
    <submittedName>
        <fullName evidence="10">L,D-transpeptidase family protein</fullName>
    </submittedName>
</protein>
<dbReference type="Proteomes" id="UP000435649">
    <property type="component" value="Unassembled WGS sequence"/>
</dbReference>
<dbReference type="PANTHER" id="PTHR36699:SF1">
    <property type="entry name" value="L,D-TRANSPEPTIDASE YAFK-RELATED"/>
    <property type="match status" value="1"/>
</dbReference>
<keyword evidence="11" id="KW-1185">Reference proteome</keyword>
<dbReference type="PANTHER" id="PTHR36699">
    <property type="entry name" value="LD-TRANSPEPTIDASE"/>
    <property type="match status" value="1"/>
</dbReference>